<evidence type="ECO:0000313" key="3">
    <source>
        <dbReference type="WBParaSite" id="PSU_v2.g1988.t1"/>
    </source>
</evidence>
<dbReference type="AlphaFoldDB" id="A0A914YKL1"/>
<organism evidence="2 3">
    <name type="scientific">Panagrolaimus superbus</name>
    <dbReference type="NCBI Taxonomy" id="310955"/>
    <lineage>
        <taxon>Eukaryota</taxon>
        <taxon>Metazoa</taxon>
        <taxon>Ecdysozoa</taxon>
        <taxon>Nematoda</taxon>
        <taxon>Chromadorea</taxon>
        <taxon>Rhabditida</taxon>
        <taxon>Tylenchina</taxon>
        <taxon>Panagrolaimomorpha</taxon>
        <taxon>Panagrolaimoidea</taxon>
        <taxon>Panagrolaimidae</taxon>
        <taxon>Panagrolaimus</taxon>
    </lineage>
</organism>
<reference evidence="3" key="1">
    <citation type="submission" date="2022-11" db="UniProtKB">
        <authorList>
            <consortium name="WormBaseParasite"/>
        </authorList>
    </citation>
    <scope>IDENTIFICATION</scope>
</reference>
<sequence length="166" mass="19563">MIWSNDNGEPPEFKGIWLNGRNGQTHFVPYWSPSVDPLCYPLLFPYGTQIYHNGMELKKVEDAKKVERKKVKKVMEEDTDVSDGDVDRHINGCDDDEEEKVDEDILEDDPSKKRTTKGRRFASRKQVTRYFLYQRQQKYHVGFQKPHWLWSKGPIADAWLIDMKKG</sequence>
<accession>A0A914YKL1</accession>
<keyword evidence="2" id="KW-1185">Reference proteome</keyword>
<protein>
    <submittedName>
        <fullName evidence="3">Uncharacterized protein</fullName>
    </submittedName>
</protein>
<proteinExistence type="predicted"/>
<dbReference type="Proteomes" id="UP000887577">
    <property type="component" value="Unplaced"/>
</dbReference>
<evidence type="ECO:0000256" key="1">
    <source>
        <dbReference type="SAM" id="MobiDB-lite"/>
    </source>
</evidence>
<evidence type="ECO:0000313" key="2">
    <source>
        <dbReference type="Proteomes" id="UP000887577"/>
    </source>
</evidence>
<feature type="compositionally biased region" description="Acidic residues" evidence="1">
    <location>
        <begin position="93"/>
        <end position="108"/>
    </location>
</feature>
<name>A0A914YKL1_9BILA</name>
<dbReference type="WBParaSite" id="PSU_v2.g1988.t1">
    <property type="protein sequence ID" value="PSU_v2.g1988.t1"/>
    <property type="gene ID" value="PSU_v2.g1988"/>
</dbReference>
<feature type="region of interest" description="Disordered" evidence="1">
    <location>
        <begin position="71"/>
        <end position="120"/>
    </location>
</feature>